<organism evidence="2 3">
    <name type="scientific">Prevotella herbatica</name>
    <dbReference type="NCBI Taxonomy" id="2801997"/>
    <lineage>
        <taxon>Bacteria</taxon>
        <taxon>Pseudomonadati</taxon>
        <taxon>Bacteroidota</taxon>
        <taxon>Bacteroidia</taxon>
        <taxon>Bacteroidales</taxon>
        <taxon>Prevotellaceae</taxon>
        <taxon>Prevotella</taxon>
    </lineage>
</organism>
<evidence type="ECO:0000313" key="3">
    <source>
        <dbReference type="Proteomes" id="UP001319045"/>
    </source>
</evidence>
<dbReference type="EMBL" id="AP024484">
    <property type="protein sequence ID" value="BCS84538.1"/>
    <property type="molecule type" value="Genomic_DNA"/>
</dbReference>
<evidence type="ECO:0000256" key="1">
    <source>
        <dbReference type="SAM" id="Phobius"/>
    </source>
</evidence>
<feature type="transmembrane region" description="Helical" evidence="1">
    <location>
        <begin position="106"/>
        <end position="127"/>
    </location>
</feature>
<feature type="transmembrane region" description="Helical" evidence="1">
    <location>
        <begin position="28"/>
        <end position="48"/>
    </location>
</feature>
<sequence>MQLPFSFVFGAFIDFNMYLCNNITPNSYIASIILLLIGCVVQSTAVVLEVKPNVVMMSAEGFVKYSADRYNKEFGKIKRKFDIFLVVLAVLASLMMSKHIQGVREGTVIVALITGTIVTFISQKLLTRRNYDRIRNRAR</sequence>
<keyword evidence="1" id="KW-1133">Transmembrane helix</keyword>
<proteinExistence type="predicted"/>
<gene>
    <name evidence="2" type="ORF">prwr041_04310</name>
</gene>
<name>A0ABM7NVY2_9BACT</name>
<keyword evidence="1" id="KW-0472">Membrane</keyword>
<keyword evidence="3" id="KW-1185">Reference proteome</keyword>
<dbReference type="PANTHER" id="PTHR40078">
    <property type="entry name" value="INTEGRAL MEMBRANE PROTEIN-RELATED"/>
    <property type="match status" value="1"/>
</dbReference>
<feature type="transmembrane region" description="Helical" evidence="1">
    <location>
        <begin position="81"/>
        <end position="100"/>
    </location>
</feature>
<keyword evidence="1" id="KW-0812">Transmembrane</keyword>
<evidence type="ECO:0000313" key="2">
    <source>
        <dbReference type="EMBL" id="BCS84538.1"/>
    </source>
</evidence>
<accession>A0ABM7NVY2</accession>
<dbReference type="Pfam" id="PF19700">
    <property type="entry name" value="DUF6198"/>
    <property type="match status" value="1"/>
</dbReference>
<dbReference type="InterPro" id="IPR038750">
    <property type="entry name" value="YczE/YyaS-like"/>
</dbReference>
<dbReference type="Proteomes" id="UP001319045">
    <property type="component" value="Chromosome"/>
</dbReference>
<reference evidence="2 3" key="1">
    <citation type="journal article" date="2022" name="Int. J. Syst. Evol. Microbiol.">
        <title>Prevotella herbatica sp. nov., a plant polysaccharide-decomposing anaerobic bacterium isolated from a methanogenic reactor.</title>
        <authorList>
            <person name="Uek A."/>
            <person name="Tonouchi A."/>
            <person name="Kaku N."/>
            <person name="Ueki K."/>
        </authorList>
    </citation>
    <scope>NUCLEOTIDE SEQUENCE [LARGE SCALE GENOMIC DNA]</scope>
    <source>
        <strain evidence="2 3">WR041</strain>
    </source>
</reference>
<protein>
    <submittedName>
        <fullName evidence="2">Uncharacterized protein</fullName>
    </submittedName>
</protein>
<dbReference type="PANTHER" id="PTHR40078:SF1">
    <property type="entry name" value="INTEGRAL MEMBRANE PROTEIN"/>
    <property type="match status" value="1"/>
</dbReference>